<evidence type="ECO:0008006" key="5">
    <source>
        <dbReference type="Google" id="ProtNLM"/>
    </source>
</evidence>
<organism evidence="3 4">
    <name type="scientific">Strigamia maritima</name>
    <name type="common">European centipede</name>
    <name type="synonym">Geophilus maritimus</name>
    <dbReference type="NCBI Taxonomy" id="126957"/>
    <lineage>
        <taxon>Eukaryota</taxon>
        <taxon>Metazoa</taxon>
        <taxon>Ecdysozoa</taxon>
        <taxon>Arthropoda</taxon>
        <taxon>Myriapoda</taxon>
        <taxon>Chilopoda</taxon>
        <taxon>Pleurostigmophora</taxon>
        <taxon>Geophilomorpha</taxon>
        <taxon>Linotaeniidae</taxon>
        <taxon>Strigamia</taxon>
    </lineage>
</organism>
<dbReference type="AlphaFoldDB" id="T1JIG6"/>
<feature type="transmembrane region" description="Helical" evidence="1">
    <location>
        <begin position="85"/>
        <end position="108"/>
    </location>
</feature>
<dbReference type="EnsemblMetazoa" id="SMAR013647-RA">
    <property type="protein sequence ID" value="SMAR013647-PA"/>
    <property type="gene ID" value="SMAR013647"/>
</dbReference>
<evidence type="ECO:0000313" key="4">
    <source>
        <dbReference type="Proteomes" id="UP000014500"/>
    </source>
</evidence>
<reference evidence="4" key="1">
    <citation type="submission" date="2011-05" db="EMBL/GenBank/DDBJ databases">
        <authorList>
            <person name="Richards S.R."/>
            <person name="Qu J."/>
            <person name="Jiang H."/>
            <person name="Jhangiani S.N."/>
            <person name="Agravi P."/>
            <person name="Goodspeed R."/>
            <person name="Gross S."/>
            <person name="Mandapat C."/>
            <person name="Jackson L."/>
            <person name="Mathew T."/>
            <person name="Pu L."/>
            <person name="Thornton R."/>
            <person name="Saada N."/>
            <person name="Wilczek-Boney K.B."/>
            <person name="Lee S."/>
            <person name="Kovar C."/>
            <person name="Wu Y."/>
            <person name="Scherer S.E."/>
            <person name="Worley K.C."/>
            <person name="Muzny D.M."/>
            <person name="Gibbs R."/>
        </authorList>
    </citation>
    <scope>NUCLEOTIDE SEQUENCE</scope>
    <source>
        <strain evidence="4">Brora</strain>
    </source>
</reference>
<evidence type="ECO:0000256" key="2">
    <source>
        <dbReference type="SAM" id="SignalP"/>
    </source>
</evidence>
<keyword evidence="2" id="KW-0732">Signal</keyword>
<accession>T1JIG6</accession>
<protein>
    <recommendedName>
        <fullName evidence="5">Syndecan/Neurexin domain-containing protein</fullName>
    </recommendedName>
</protein>
<name>T1JIG6_STRMM</name>
<dbReference type="STRING" id="126957.T1JIG6"/>
<dbReference type="EMBL" id="JH430232">
    <property type="status" value="NOT_ANNOTATED_CDS"/>
    <property type="molecule type" value="Genomic_DNA"/>
</dbReference>
<keyword evidence="4" id="KW-1185">Reference proteome</keyword>
<sequence>MQMCTGIRTFLLFVFSGLIVLTHGAANESDITGNDETTNNNVTLVSTTTLSGLITIEAHNESTYNSSTGLPDFNELGETADSGKIAGIVIGVIGGLALAGALVAFCVYKQYVRSNVKSINFDNPVYRKTTEDQFAVDKNSKYPAVSEEVRIQHEFFAFVEQVGFPLVFMQAIT</sequence>
<feature type="signal peptide" evidence="2">
    <location>
        <begin position="1"/>
        <end position="24"/>
    </location>
</feature>
<keyword evidence="1" id="KW-0472">Membrane</keyword>
<evidence type="ECO:0000313" key="3">
    <source>
        <dbReference type="EnsemblMetazoa" id="SMAR013647-PA"/>
    </source>
</evidence>
<evidence type="ECO:0000256" key="1">
    <source>
        <dbReference type="SAM" id="Phobius"/>
    </source>
</evidence>
<proteinExistence type="predicted"/>
<dbReference type="Proteomes" id="UP000014500">
    <property type="component" value="Unassembled WGS sequence"/>
</dbReference>
<dbReference type="HOGENOM" id="CLU_1551529_0_0_1"/>
<feature type="chain" id="PRO_5004580350" description="Syndecan/Neurexin domain-containing protein" evidence="2">
    <location>
        <begin position="25"/>
        <end position="173"/>
    </location>
</feature>
<keyword evidence="1" id="KW-0812">Transmembrane</keyword>
<keyword evidence="1" id="KW-1133">Transmembrane helix</keyword>
<reference evidence="3" key="2">
    <citation type="submission" date="2015-02" db="UniProtKB">
        <authorList>
            <consortium name="EnsemblMetazoa"/>
        </authorList>
    </citation>
    <scope>IDENTIFICATION</scope>
</reference>